<dbReference type="EMBL" id="JBBNFP010000015">
    <property type="protein sequence ID" value="MEQ2486529.1"/>
    <property type="molecule type" value="Genomic_DNA"/>
</dbReference>
<dbReference type="InterPro" id="IPR025079">
    <property type="entry name" value="DUF3943"/>
</dbReference>
<evidence type="ECO:0000259" key="1">
    <source>
        <dbReference type="Pfam" id="PF13084"/>
    </source>
</evidence>
<gene>
    <name evidence="2" type="ORF">AAAT34_05585</name>
</gene>
<name>A0ABV1FQA4_9BACT</name>
<dbReference type="Proteomes" id="UP001487296">
    <property type="component" value="Unassembled WGS sequence"/>
</dbReference>
<protein>
    <submittedName>
        <fullName evidence="2">DUF3943 domain-containing protein</fullName>
    </submittedName>
</protein>
<dbReference type="NCBIfam" id="NF047436">
    <property type="entry name" value="LA_2272_repeat"/>
    <property type="match status" value="1"/>
</dbReference>
<evidence type="ECO:0000313" key="3">
    <source>
        <dbReference type="Proteomes" id="UP001487296"/>
    </source>
</evidence>
<keyword evidence="3" id="KW-1185">Reference proteome</keyword>
<dbReference type="Pfam" id="PF13084">
    <property type="entry name" value="DUF3943"/>
    <property type="match status" value="1"/>
</dbReference>
<dbReference type="InterPro" id="IPR058093">
    <property type="entry name" value="LA_2272-like"/>
</dbReference>
<organism evidence="2 3">
    <name type="scientific">Hallella faecis</name>
    <dbReference type="NCBI Taxonomy" id="2841596"/>
    <lineage>
        <taxon>Bacteria</taxon>
        <taxon>Pseudomonadati</taxon>
        <taxon>Bacteroidota</taxon>
        <taxon>Bacteroidia</taxon>
        <taxon>Bacteroidales</taxon>
        <taxon>Prevotellaceae</taxon>
        <taxon>Hallella</taxon>
    </lineage>
</organism>
<evidence type="ECO:0000313" key="2">
    <source>
        <dbReference type="EMBL" id="MEQ2486529.1"/>
    </source>
</evidence>
<accession>A0ABV1FQA4</accession>
<feature type="domain" description="DUF3943" evidence="1">
    <location>
        <begin position="407"/>
        <end position="512"/>
    </location>
</feature>
<comment type="caution">
    <text evidence="2">The sequence shown here is derived from an EMBL/GenBank/DDBJ whole genome shotgun (WGS) entry which is preliminary data.</text>
</comment>
<dbReference type="RefSeq" id="WP_215759611.1">
    <property type="nucleotide sequence ID" value="NZ_JAHKBE010000015.1"/>
</dbReference>
<proteinExistence type="predicted"/>
<sequence length="813" mass="90828">MKRIHQALLLLIISVGIVPSVVAQTPHRNHGASLSLAIGHRNADSTRTKAVDLGIVGAADTLRGASLQAITSGYGVVRGVQLSAINNYATSLRGVQAAAFYNVTMQPFRGLQLSLGSNIAMGVRRGTQVGLLANVVSGSMRGLQVGGYNYADTLTGSQVGLINVALEHPHGVQVGLVNYTHDTRAKKIGLVNINPSTLIDVMAFGGSNTAANMALRFRNRSTYNIIGVGSPYVGFDGHFSGALYYRLGQYFRLNDRWSLSGDIGYAHIESFEESSQQRPNRLFSLQARLNADYQINRHLGVFASVGYANTRYYHHQQHYKDELIVEGGLAIRWNHRPDPYTPGTRATTDTTGHVPLGQWNDGRRNFWKAAAETAGINVLVHCFDRFVMNEDFAKVNFKTIKHNIDNGWVWDNDQFSTNLFAHPYHGNLYFNAARSSGLSFWQSAPYAFAGSLMWETCGEIEPPAINDLMATTMGGICIGEVTHRISEIILNDSSRGFRRFLREAAATLINPMGGFNRILTGSAWRVRNDHNKYYDAKRTPIDFSVALGTRYLSDDGALFRGEWNPYINLFLEYGHPFEANGTKPFDFFSLEATVGMSANQPLINRLHIVGRIWGKSVETNSDMEAEVGLFQHFNYYDSKPVKDGTQLTPYRISEAAALGPGMLMRFPQVGALNRLEQRIYLSGILLGGTKSDYYNVIDRDYNMGSGFSVKTKTQMDFRSIGRFILHANYYRIFTWKGYEGKDLEHTDPLYLNAQGDKSNAELLELSSMWEFDLRGPLSISWGASYFVRQTRYAYHDNVNARTFETRLGLTWHI</sequence>
<reference evidence="2 3" key="1">
    <citation type="submission" date="2024-04" db="EMBL/GenBank/DDBJ databases">
        <title>Human intestinal bacterial collection.</title>
        <authorList>
            <person name="Pauvert C."/>
            <person name="Hitch T.C.A."/>
            <person name="Clavel T."/>
        </authorList>
    </citation>
    <scope>NUCLEOTIDE SEQUENCE [LARGE SCALE GENOMIC DNA]</scope>
    <source>
        <strain evidence="2 3">CLA-AA-H145</strain>
    </source>
</reference>